<name>A0A0E4H4A2_9STRE</name>
<dbReference type="RefSeq" id="WP_093650142.1">
    <property type="nucleotide sequence ID" value="NZ_CTEN01000002.1"/>
</dbReference>
<keyword evidence="2" id="KW-1185">Reference proteome</keyword>
<reference evidence="2" key="1">
    <citation type="submission" date="2015-03" db="EMBL/GenBank/DDBJ databases">
        <authorList>
            <person name="Urmite Genomes"/>
        </authorList>
    </citation>
    <scope>NUCLEOTIDE SEQUENCE [LARGE SCALE GENOMIC DNA]</scope>
    <source>
        <strain evidence="2">FF10</strain>
    </source>
</reference>
<evidence type="ECO:0000313" key="1">
    <source>
        <dbReference type="EMBL" id="CQR24486.1"/>
    </source>
</evidence>
<dbReference type="STRING" id="1608583.BN1356_00831"/>
<protein>
    <submittedName>
        <fullName evidence="1">Uncharacterized protein</fullName>
    </submittedName>
</protein>
<accession>A0A0E4H4A2</accession>
<evidence type="ECO:0000313" key="2">
    <source>
        <dbReference type="Proteomes" id="UP000198604"/>
    </source>
</evidence>
<dbReference type="EMBL" id="CTEN01000002">
    <property type="protein sequence ID" value="CQR24486.1"/>
    <property type="molecule type" value="Genomic_DNA"/>
</dbReference>
<gene>
    <name evidence="1" type="ORF">BN1356_00831</name>
</gene>
<dbReference type="AlphaFoldDB" id="A0A0E4H4A2"/>
<dbReference type="OrthoDB" id="280278at2"/>
<sequence length="135" mass="15814">MTESWEDLNRNLLDSLKLEYEGEYEDCEFGFYATNLPVSRKADYYLSYLDGCVFMDFGKDEQGKIYLIRISFDGHGCCHLSNGEKKTLDSSESIEFTDLILKSEIDNTKMYQLVKRLIDLNRDEIRQDALEEYSL</sequence>
<organism evidence="1 2">
    <name type="scientific">Streptococcus varani</name>
    <dbReference type="NCBI Taxonomy" id="1608583"/>
    <lineage>
        <taxon>Bacteria</taxon>
        <taxon>Bacillati</taxon>
        <taxon>Bacillota</taxon>
        <taxon>Bacilli</taxon>
        <taxon>Lactobacillales</taxon>
        <taxon>Streptococcaceae</taxon>
        <taxon>Streptococcus</taxon>
    </lineage>
</organism>
<dbReference type="Proteomes" id="UP000198604">
    <property type="component" value="Unassembled WGS sequence"/>
</dbReference>
<proteinExistence type="predicted"/>